<dbReference type="SUPFAM" id="SSF51445">
    <property type="entry name" value="(Trans)glycosidases"/>
    <property type="match status" value="1"/>
</dbReference>
<dbReference type="Proteomes" id="UP001596039">
    <property type="component" value="Unassembled WGS sequence"/>
</dbReference>
<proteinExistence type="predicted"/>
<keyword evidence="1" id="KW-0732">Signal</keyword>
<protein>
    <submittedName>
        <fullName evidence="2">Glycoside hydrolase family 66 protein</fullName>
    </submittedName>
</protein>
<keyword evidence="2" id="KW-0378">Hydrolase</keyword>
<gene>
    <name evidence="2" type="ORF">ACFPJ4_13865</name>
</gene>
<sequence length="536" mass="58462">MSGFEILPSRARYSPGEAIEFEVRSAPGPGTLTVWSLGEEVARIEYRGGETVALAALPAGGYGIELAVSEHTVRTAIDVSASALSRLRYGFTVDYSPGRDAAGLTDTVRRLHLTGVQFYDWAYRHAELLGGGEEYRDALDQPVSLDTVRRLAAAVRAAGAVALGYAAVYAVGPEEWASWKHRALLTPSGVPYGLGDFLFLVDPAADDWIASFTAQLARARSEVGFDGFHLDQYGYPKRAERPDGRAVDVAESFRTIIEAARRSNPDSVLVFNNVNDFPTWVTASTRQDAVYIEVWEPHLTLGSLGQVVARARSLAQGKPVVIAAYQHVYDTAPALAADHATALTMATLYSHGATQLLAGEADRILVDPYYVRNHTVEDSTAELLKRWYDFLVEHDALLMDPEIVDVTGSYAGVYNDDCEVRFDSAEVSMSADAGTVWRRVTEVGDALVVHLINLCGQSDTLWDAPRALATNPGHGVLRFRRAGAGLPRVRIADPDRSPRLIDVEVSAEGDWAVATLPEFAIWQLVVIDRPHADPKR</sequence>
<dbReference type="RefSeq" id="WP_386741043.1">
    <property type="nucleotide sequence ID" value="NZ_JBHSMG010000004.1"/>
</dbReference>
<dbReference type="Pfam" id="PF13199">
    <property type="entry name" value="Glyco_hydro_66"/>
    <property type="match status" value="1"/>
</dbReference>
<name>A0ABW0NS38_9MICO</name>
<organism evidence="2 3">
    <name type="scientific">Lysinimonas soli</name>
    <dbReference type="NCBI Taxonomy" id="1074233"/>
    <lineage>
        <taxon>Bacteria</taxon>
        <taxon>Bacillati</taxon>
        <taxon>Actinomycetota</taxon>
        <taxon>Actinomycetes</taxon>
        <taxon>Micrococcales</taxon>
        <taxon>Microbacteriaceae</taxon>
        <taxon>Lysinimonas</taxon>
    </lineage>
</organism>
<reference evidence="3" key="1">
    <citation type="journal article" date="2019" name="Int. J. Syst. Evol. Microbiol.">
        <title>The Global Catalogue of Microorganisms (GCM) 10K type strain sequencing project: providing services to taxonomists for standard genome sequencing and annotation.</title>
        <authorList>
            <consortium name="The Broad Institute Genomics Platform"/>
            <consortium name="The Broad Institute Genome Sequencing Center for Infectious Disease"/>
            <person name="Wu L."/>
            <person name="Ma J."/>
        </authorList>
    </citation>
    <scope>NUCLEOTIDE SEQUENCE [LARGE SCALE GENOMIC DNA]</scope>
    <source>
        <strain evidence="3">CGMCC 4.6997</strain>
    </source>
</reference>
<keyword evidence="3" id="KW-1185">Reference proteome</keyword>
<dbReference type="GO" id="GO:0016787">
    <property type="term" value="F:hydrolase activity"/>
    <property type="evidence" value="ECO:0007669"/>
    <property type="project" value="UniProtKB-KW"/>
</dbReference>
<dbReference type="InterPro" id="IPR013780">
    <property type="entry name" value="Glyco_hydro_b"/>
</dbReference>
<dbReference type="Gene3D" id="3.20.20.80">
    <property type="entry name" value="Glycosidases"/>
    <property type="match status" value="1"/>
</dbReference>
<comment type="caution">
    <text evidence="2">The sequence shown here is derived from an EMBL/GenBank/DDBJ whole genome shotgun (WGS) entry which is preliminary data.</text>
</comment>
<evidence type="ECO:0000313" key="2">
    <source>
        <dbReference type="EMBL" id="MFC5503330.1"/>
    </source>
</evidence>
<accession>A0ABW0NS38</accession>
<dbReference type="InterPro" id="IPR025092">
    <property type="entry name" value="Glyco_hydro_66"/>
</dbReference>
<dbReference type="EMBL" id="JBHSMG010000004">
    <property type="protein sequence ID" value="MFC5503330.1"/>
    <property type="molecule type" value="Genomic_DNA"/>
</dbReference>
<evidence type="ECO:0000313" key="3">
    <source>
        <dbReference type="Proteomes" id="UP001596039"/>
    </source>
</evidence>
<evidence type="ECO:0000256" key="1">
    <source>
        <dbReference type="ARBA" id="ARBA00022729"/>
    </source>
</evidence>
<dbReference type="InterPro" id="IPR017853">
    <property type="entry name" value="GH"/>
</dbReference>
<dbReference type="Gene3D" id="2.60.40.1180">
    <property type="entry name" value="Golgi alpha-mannosidase II"/>
    <property type="match status" value="1"/>
</dbReference>